<evidence type="ECO:0000256" key="12">
    <source>
        <dbReference type="ARBA" id="ARBA00034000"/>
    </source>
</evidence>
<comment type="similarity">
    <text evidence="1">In the C-terminal section; belongs to the transpeptidase family.</text>
</comment>
<dbReference type="SUPFAM" id="SSF53955">
    <property type="entry name" value="Lysozyme-like"/>
    <property type="match status" value="1"/>
</dbReference>
<evidence type="ECO:0000256" key="13">
    <source>
        <dbReference type="ARBA" id="ARBA00049902"/>
    </source>
</evidence>
<protein>
    <submittedName>
        <fullName evidence="18">PBP1A family penicillin-binding protein</fullName>
    </submittedName>
</protein>
<keyword evidence="3" id="KW-0121">Carboxypeptidase</keyword>
<dbReference type="SUPFAM" id="SSF56601">
    <property type="entry name" value="beta-lactamase/transpeptidase-like"/>
    <property type="match status" value="1"/>
</dbReference>
<evidence type="ECO:0000256" key="9">
    <source>
        <dbReference type="ARBA" id="ARBA00022984"/>
    </source>
</evidence>
<proteinExistence type="inferred from homology"/>
<name>A0A926ESV0_9FIRM</name>
<dbReference type="GO" id="GO:0009252">
    <property type="term" value="P:peptidoglycan biosynthetic process"/>
    <property type="evidence" value="ECO:0007669"/>
    <property type="project" value="UniProtKB-KW"/>
</dbReference>
<dbReference type="GO" id="GO:0008955">
    <property type="term" value="F:peptidoglycan glycosyltransferase activity"/>
    <property type="evidence" value="ECO:0007669"/>
    <property type="project" value="UniProtKB-EC"/>
</dbReference>
<evidence type="ECO:0000256" key="2">
    <source>
        <dbReference type="ARBA" id="ARBA00007739"/>
    </source>
</evidence>
<gene>
    <name evidence="18" type="ORF">H8707_02080</name>
</gene>
<keyword evidence="8" id="KW-0133">Cell shape</keyword>
<dbReference type="InterPro" id="IPR001264">
    <property type="entry name" value="Glyco_trans_51"/>
</dbReference>
<dbReference type="Gene3D" id="1.10.3810.10">
    <property type="entry name" value="Biosynthetic peptidoglycan transglycosylase-like"/>
    <property type="match status" value="1"/>
</dbReference>
<keyword evidence="15" id="KW-1133">Transmembrane helix</keyword>
<dbReference type="GO" id="GO:0006508">
    <property type="term" value="P:proteolysis"/>
    <property type="evidence" value="ECO:0007669"/>
    <property type="project" value="UniProtKB-KW"/>
</dbReference>
<feature type="domain" description="Penicillin-binding protein transpeptidase" evidence="16">
    <location>
        <begin position="521"/>
        <end position="775"/>
    </location>
</feature>
<dbReference type="NCBIfam" id="TIGR02074">
    <property type="entry name" value="PBP_1a_fam"/>
    <property type="match status" value="1"/>
</dbReference>
<evidence type="ECO:0000256" key="1">
    <source>
        <dbReference type="ARBA" id="ARBA00007090"/>
    </source>
</evidence>
<dbReference type="InterPro" id="IPR050396">
    <property type="entry name" value="Glycosyltr_51/Transpeptidase"/>
</dbReference>
<dbReference type="Proteomes" id="UP000601171">
    <property type="component" value="Unassembled WGS sequence"/>
</dbReference>
<keyword evidence="15" id="KW-0472">Membrane</keyword>
<dbReference type="Gene3D" id="3.40.710.10">
    <property type="entry name" value="DD-peptidase/beta-lactamase superfamily"/>
    <property type="match status" value="2"/>
</dbReference>
<keyword evidence="15" id="KW-0812">Transmembrane</keyword>
<dbReference type="RefSeq" id="WP_262428502.1">
    <property type="nucleotide sequence ID" value="NZ_JACRTG010000006.1"/>
</dbReference>
<keyword evidence="19" id="KW-1185">Reference proteome</keyword>
<dbReference type="FunFam" id="1.10.3810.10:FF:000001">
    <property type="entry name" value="Penicillin-binding protein 1A"/>
    <property type="match status" value="1"/>
</dbReference>
<sequence>MSDEKNNKKKQKKVTASKVVKTLLILILILAIIGGGAATGIVLSIIKDAPEIDPSNINSTLDQTSFIYDLDGNMVEKIQAAELRTIVGLNTMPEYLKEAFISIEDERFKDHIGIDPRGIVSALIDNLKSGGMRGASTITQQLARGLYLDPLDKSLTRKITEMYLALQIERVLSKDQILESYLNRSYFGQNAYGVQEAAQTYFSKDVEDLTLAESALLAGVVKGTNTYQPFYRVKPEDFDSSTHYEVGQTDVLGEKYILVYNQKSVDRQKVVLKKMLDLGKISEEEYNLALNENIKENLKPGEKKTYDITNYFTDYVKTQVVEALVEKLGYTKQQAEDELYTGGLKIYSTINVNLQKKLEDAYSNFTEILVGKTDNIKGPILVDWSLNKAGNVLDDKKNIIFFKKDNLMTDDYHLFIEKGTYELTDGNLIIRNNKLTPYKKHVDVADFYTIDERKNLVTHTCGSIMPNEDEFEIIDNGVKFKKNFLDKNNDFYKIDENENLLIDNKFFFVDKNGIVQPQSGTVVMDYRNGHILAIVGGRDVDGTRILNRATASQRQPGSAIKPIAVYLPALDNGYTAASAIDDIPFYNGNGQLWPKNWYTGYRGMHTLRKSVEQSVNVNAVKTLQSIGIKTSMAYLEKMGIINAAHPEKDNIITSVENRATNDENLSALALGGMTKGLTPLEMTAAYGAIANQGTYIEPIAFTKIVDKNGKVLIDNIPKETVVTSPQVAYIMGDILRTTVSNGLGSRAKLKNMVVAGKTGTTQNQADIWFIGYTPYYVTGTWIGNDSPKITLGKSSSTAAQLWQYINTKIHEDLEGKNSFEKPDGIVSASICTQSGLLASELCTQDPRGVVKTEIFANGTVPTKYCDMHVALEIDATNGKIANEYCPESVVETRIFIQRTPPYNPQDHNGIVPSDYQYNAPTAVCDEHNESNWVPDIIDDWFNDWLNKDREGNGEDDNDSEEIVPLNPFETNDNGNRNSNGRSKNRGNNNGN</sequence>
<dbReference type="GO" id="GO:0009002">
    <property type="term" value="F:serine-type D-Ala-D-Ala carboxypeptidase activity"/>
    <property type="evidence" value="ECO:0007669"/>
    <property type="project" value="UniProtKB-EC"/>
</dbReference>
<feature type="region of interest" description="Disordered" evidence="14">
    <location>
        <begin position="948"/>
        <end position="991"/>
    </location>
</feature>
<dbReference type="AlphaFoldDB" id="A0A926ESV0"/>
<dbReference type="Pfam" id="PF00912">
    <property type="entry name" value="Transgly"/>
    <property type="match status" value="1"/>
</dbReference>
<evidence type="ECO:0000256" key="7">
    <source>
        <dbReference type="ARBA" id="ARBA00022801"/>
    </source>
</evidence>
<feature type="compositionally biased region" description="Low complexity" evidence="14">
    <location>
        <begin position="971"/>
        <end position="991"/>
    </location>
</feature>
<dbReference type="PANTHER" id="PTHR32282:SF33">
    <property type="entry name" value="PEPTIDOGLYCAN GLYCOSYLTRANSFERASE"/>
    <property type="match status" value="1"/>
</dbReference>
<dbReference type="InterPro" id="IPR036950">
    <property type="entry name" value="PBP_transglycosylase"/>
</dbReference>
<dbReference type="GO" id="GO:0008658">
    <property type="term" value="F:penicillin binding"/>
    <property type="evidence" value="ECO:0007669"/>
    <property type="project" value="InterPro"/>
</dbReference>
<evidence type="ECO:0000256" key="8">
    <source>
        <dbReference type="ARBA" id="ARBA00022960"/>
    </source>
</evidence>
<keyword evidence="7" id="KW-0378">Hydrolase</keyword>
<dbReference type="PANTHER" id="PTHR32282">
    <property type="entry name" value="BINDING PROTEIN TRANSPEPTIDASE, PUTATIVE-RELATED"/>
    <property type="match status" value="1"/>
</dbReference>
<keyword evidence="6" id="KW-0808">Transferase</keyword>
<evidence type="ECO:0000259" key="17">
    <source>
        <dbReference type="Pfam" id="PF00912"/>
    </source>
</evidence>
<keyword evidence="9" id="KW-0573">Peptidoglycan synthesis</keyword>
<evidence type="ECO:0000256" key="3">
    <source>
        <dbReference type="ARBA" id="ARBA00022645"/>
    </source>
</evidence>
<dbReference type="GO" id="GO:0071555">
    <property type="term" value="P:cell wall organization"/>
    <property type="evidence" value="ECO:0007669"/>
    <property type="project" value="UniProtKB-KW"/>
</dbReference>
<feature type="transmembrane region" description="Helical" evidence="15">
    <location>
        <begin position="21"/>
        <end position="46"/>
    </location>
</feature>
<comment type="catalytic activity">
    <reaction evidence="12">
        <text>Preferential cleavage: (Ac)2-L-Lys-D-Ala-|-D-Ala. Also transpeptidation of peptidyl-alanyl moieties that are N-acyl substituents of D-alanine.</text>
        <dbReference type="EC" id="3.4.16.4"/>
    </reaction>
</comment>
<accession>A0A926ESV0</accession>
<dbReference type="GO" id="GO:0008360">
    <property type="term" value="P:regulation of cell shape"/>
    <property type="evidence" value="ECO:0007669"/>
    <property type="project" value="UniProtKB-KW"/>
</dbReference>
<keyword evidence="5" id="KW-0328">Glycosyltransferase</keyword>
<evidence type="ECO:0000313" key="19">
    <source>
        <dbReference type="Proteomes" id="UP000601171"/>
    </source>
</evidence>
<comment type="catalytic activity">
    <reaction evidence="13">
        <text>[GlcNAc-(1-&gt;4)-Mur2Ac(oyl-L-Ala-gamma-D-Glu-L-Lys-D-Ala-D-Ala)](n)-di-trans,octa-cis-undecaprenyl diphosphate + beta-D-GlcNAc-(1-&gt;4)-Mur2Ac(oyl-L-Ala-gamma-D-Glu-L-Lys-D-Ala-D-Ala)-di-trans,octa-cis-undecaprenyl diphosphate = [GlcNAc-(1-&gt;4)-Mur2Ac(oyl-L-Ala-gamma-D-Glu-L-Lys-D-Ala-D-Ala)](n+1)-di-trans,octa-cis-undecaprenyl diphosphate + di-trans,octa-cis-undecaprenyl diphosphate + H(+)</text>
        <dbReference type="Rhea" id="RHEA:23708"/>
        <dbReference type="Rhea" id="RHEA-COMP:9602"/>
        <dbReference type="Rhea" id="RHEA-COMP:9603"/>
        <dbReference type="ChEBI" id="CHEBI:15378"/>
        <dbReference type="ChEBI" id="CHEBI:58405"/>
        <dbReference type="ChEBI" id="CHEBI:60033"/>
        <dbReference type="ChEBI" id="CHEBI:78435"/>
        <dbReference type="EC" id="2.4.99.28"/>
    </reaction>
</comment>
<keyword evidence="10" id="KW-0511">Multifunctional enzyme</keyword>
<dbReference type="Pfam" id="PF00905">
    <property type="entry name" value="Transpeptidase"/>
    <property type="match status" value="1"/>
</dbReference>
<evidence type="ECO:0000256" key="5">
    <source>
        <dbReference type="ARBA" id="ARBA00022676"/>
    </source>
</evidence>
<evidence type="ECO:0000256" key="6">
    <source>
        <dbReference type="ARBA" id="ARBA00022679"/>
    </source>
</evidence>
<reference evidence="18" key="1">
    <citation type="submission" date="2020-08" db="EMBL/GenBank/DDBJ databases">
        <title>Genome public.</title>
        <authorList>
            <person name="Liu C."/>
            <person name="Sun Q."/>
        </authorList>
    </citation>
    <scope>NUCLEOTIDE SEQUENCE</scope>
    <source>
        <strain evidence="18">BX21</strain>
    </source>
</reference>
<organism evidence="18 19">
    <name type="scientific">Paratissierella segnis</name>
    <dbReference type="NCBI Taxonomy" id="2763679"/>
    <lineage>
        <taxon>Bacteria</taxon>
        <taxon>Bacillati</taxon>
        <taxon>Bacillota</taxon>
        <taxon>Tissierellia</taxon>
        <taxon>Tissierellales</taxon>
        <taxon>Tissierellaceae</taxon>
        <taxon>Paratissierella</taxon>
    </lineage>
</organism>
<evidence type="ECO:0000256" key="10">
    <source>
        <dbReference type="ARBA" id="ARBA00023268"/>
    </source>
</evidence>
<evidence type="ECO:0000256" key="14">
    <source>
        <dbReference type="SAM" id="MobiDB-lite"/>
    </source>
</evidence>
<dbReference type="InterPro" id="IPR012338">
    <property type="entry name" value="Beta-lactam/transpept-like"/>
</dbReference>
<keyword evidence="4" id="KW-0645">Protease</keyword>
<dbReference type="InterPro" id="IPR023346">
    <property type="entry name" value="Lysozyme-like_dom_sf"/>
</dbReference>
<comment type="caution">
    <text evidence="18">The sequence shown here is derived from an EMBL/GenBank/DDBJ whole genome shotgun (WGS) entry which is preliminary data.</text>
</comment>
<evidence type="ECO:0000256" key="4">
    <source>
        <dbReference type="ARBA" id="ARBA00022670"/>
    </source>
</evidence>
<evidence type="ECO:0000256" key="11">
    <source>
        <dbReference type="ARBA" id="ARBA00023316"/>
    </source>
</evidence>
<evidence type="ECO:0000313" key="18">
    <source>
        <dbReference type="EMBL" id="MBC8587031.1"/>
    </source>
</evidence>
<evidence type="ECO:0000259" key="16">
    <source>
        <dbReference type="Pfam" id="PF00905"/>
    </source>
</evidence>
<evidence type="ECO:0000256" key="15">
    <source>
        <dbReference type="SAM" id="Phobius"/>
    </source>
</evidence>
<dbReference type="InterPro" id="IPR001460">
    <property type="entry name" value="PCN-bd_Tpept"/>
</dbReference>
<dbReference type="EMBL" id="JACRTG010000006">
    <property type="protein sequence ID" value="MBC8587031.1"/>
    <property type="molecule type" value="Genomic_DNA"/>
</dbReference>
<keyword evidence="11" id="KW-0961">Cell wall biogenesis/degradation</keyword>
<feature type="domain" description="Glycosyl transferase family 51" evidence="17">
    <location>
        <begin position="72"/>
        <end position="236"/>
    </location>
</feature>
<comment type="similarity">
    <text evidence="2">In the N-terminal section; belongs to the glycosyltransferase 51 family.</text>
</comment>